<sequence length="289" mass="32887">MFKSLIVIWFGLSLALPCAAKQKFIWLTDSSPDQQPQQYRQALDVNGVTLGLLMQGISDFQAEPVQTTTERAMAMLKTEASACAGNRLKNAERLTFSYATAIPHTVFPGLRLYSKSSSKTTAWLKQQLNDQQQLSLQHLLESDQKLQFAVGGGRSYGEQLDTLLKQPQWQHKFWQRRSVDMSAGLIDMLVQGRVDLLIEYPNVMQHYLAQQSTDTQLTSFSIQEAEPYMLGYILCAKTPEGQQLTEFFQQRLQSLSQQKSYLEAHLAWVDAADREQLTLLYNQVFDTSF</sequence>
<reference evidence="1 2" key="1">
    <citation type="submission" date="2023-07" db="EMBL/GenBank/DDBJ databases">
        <title>Sorghum-associated microbial communities from plants grown in Nebraska, USA.</title>
        <authorList>
            <person name="Schachtman D."/>
        </authorList>
    </citation>
    <scope>NUCLEOTIDE SEQUENCE [LARGE SCALE GENOMIC DNA]</scope>
    <source>
        <strain evidence="1 2">4138</strain>
    </source>
</reference>
<evidence type="ECO:0000313" key="1">
    <source>
        <dbReference type="EMBL" id="MDR7121138.1"/>
    </source>
</evidence>
<accession>A0ABU1VZK3</accession>
<dbReference type="SUPFAM" id="SSF53850">
    <property type="entry name" value="Periplasmic binding protein-like II"/>
    <property type="match status" value="1"/>
</dbReference>
<organism evidence="1 2">
    <name type="scientific">Rheinheimera soli</name>
    <dbReference type="NCBI Taxonomy" id="443616"/>
    <lineage>
        <taxon>Bacteria</taxon>
        <taxon>Pseudomonadati</taxon>
        <taxon>Pseudomonadota</taxon>
        <taxon>Gammaproteobacteria</taxon>
        <taxon>Chromatiales</taxon>
        <taxon>Chromatiaceae</taxon>
        <taxon>Rheinheimera</taxon>
    </lineage>
</organism>
<dbReference type="EMBL" id="JAVDWR010000005">
    <property type="protein sequence ID" value="MDR7121138.1"/>
    <property type="molecule type" value="Genomic_DNA"/>
</dbReference>
<gene>
    <name evidence="1" type="ORF">J2W69_002079</name>
</gene>
<comment type="caution">
    <text evidence="1">The sequence shown here is derived from an EMBL/GenBank/DDBJ whole genome shotgun (WGS) entry which is preliminary data.</text>
</comment>
<name>A0ABU1VZK3_9GAMM</name>
<dbReference type="RefSeq" id="WP_310277733.1">
    <property type="nucleotide sequence ID" value="NZ_JAVDWR010000005.1"/>
</dbReference>
<proteinExistence type="predicted"/>
<protein>
    <submittedName>
        <fullName evidence="1">Uncharacterized protein (TIGR02285 family)</fullName>
    </submittedName>
</protein>
<keyword evidence="2" id="KW-1185">Reference proteome</keyword>
<evidence type="ECO:0000313" key="2">
    <source>
        <dbReference type="Proteomes" id="UP001257909"/>
    </source>
</evidence>
<dbReference type="Proteomes" id="UP001257909">
    <property type="component" value="Unassembled WGS sequence"/>
</dbReference>